<dbReference type="EMBL" id="CAUOFW020001096">
    <property type="protein sequence ID" value="CAK9141089.1"/>
    <property type="molecule type" value="Genomic_DNA"/>
</dbReference>
<organism evidence="2 3">
    <name type="scientific">Ilex paraguariensis</name>
    <name type="common">yerba mate</name>
    <dbReference type="NCBI Taxonomy" id="185542"/>
    <lineage>
        <taxon>Eukaryota</taxon>
        <taxon>Viridiplantae</taxon>
        <taxon>Streptophyta</taxon>
        <taxon>Embryophyta</taxon>
        <taxon>Tracheophyta</taxon>
        <taxon>Spermatophyta</taxon>
        <taxon>Magnoliopsida</taxon>
        <taxon>eudicotyledons</taxon>
        <taxon>Gunneridae</taxon>
        <taxon>Pentapetalae</taxon>
        <taxon>asterids</taxon>
        <taxon>campanulids</taxon>
        <taxon>Aquifoliales</taxon>
        <taxon>Aquifoliaceae</taxon>
        <taxon>Ilex</taxon>
    </lineage>
</organism>
<feature type="compositionally biased region" description="Basic and acidic residues" evidence="1">
    <location>
        <begin position="1"/>
        <end position="29"/>
    </location>
</feature>
<gene>
    <name evidence="2" type="ORF">ILEXP_LOCUS8609</name>
</gene>
<keyword evidence="3" id="KW-1185">Reference proteome</keyword>
<accession>A0ABC8R805</accession>
<proteinExistence type="predicted"/>
<dbReference type="AlphaFoldDB" id="A0ABC8R805"/>
<sequence>MKNLLEKNKNSASKRPCEETILELKRIPADDDDQSHRRRQLGSYDEDDQLSSSEVSKRVVLSDPVEVDDLGDVGNEINNFSRVDAVETQGVSAMAPLLLLVSAMKPIRSWKRRAKKNVVGTLGTTGEYMVTLGTSKPSRVTLILLGEFSAKFDFPRNMHICYPNVDNRYDIVVPRKTCFFFVAFENGLK</sequence>
<evidence type="ECO:0000313" key="3">
    <source>
        <dbReference type="Proteomes" id="UP001642360"/>
    </source>
</evidence>
<name>A0ABC8R805_9AQUA</name>
<protein>
    <submittedName>
        <fullName evidence="2">Uncharacterized protein</fullName>
    </submittedName>
</protein>
<evidence type="ECO:0000313" key="2">
    <source>
        <dbReference type="EMBL" id="CAK9141089.1"/>
    </source>
</evidence>
<reference evidence="2 3" key="1">
    <citation type="submission" date="2024-02" db="EMBL/GenBank/DDBJ databases">
        <authorList>
            <person name="Vignale AGUSTIN F."/>
            <person name="Sosa J E."/>
            <person name="Modenutti C."/>
        </authorList>
    </citation>
    <scope>NUCLEOTIDE SEQUENCE [LARGE SCALE GENOMIC DNA]</scope>
</reference>
<dbReference type="Proteomes" id="UP001642360">
    <property type="component" value="Unassembled WGS sequence"/>
</dbReference>
<evidence type="ECO:0000256" key="1">
    <source>
        <dbReference type="SAM" id="MobiDB-lite"/>
    </source>
</evidence>
<comment type="caution">
    <text evidence="2">The sequence shown here is derived from an EMBL/GenBank/DDBJ whole genome shotgun (WGS) entry which is preliminary data.</text>
</comment>
<feature type="non-terminal residue" evidence="2">
    <location>
        <position position="189"/>
    </location>
</feature>
<feature type="region of interest" description="Disordered" evidence="1">
    <location>
        <begin position="1"/>
        <end position="55"/>
    </location>
</feature>